<dbReference type="EMBL" id="FLQP01000040">
    <property type="protein sequence ID" value="SBS65601.1"/>
    <property type="molecule type" value="Genomic_DNA"/>
</dbReference>
<sequence length="32" mass="3505">MAYLSNEVYLSRKAVADLLIDSQGVAQHILVS</sequence>
<protein>
    <submittedName>
        <fullName evidence="1">Uncharacterized protein</fullName>
    </submittedName>
</protein>
<evidence type="ECO:0000313" key="2">
    <source>
        <dbReference type="Proteomes" id="UP000092876"/>
    </source>
</evidence>
<dbReference type="AlphaFoldDB" id="A0A1C3IW36"/>
<dbReference type="Proteomes" id="UP000092876">
    <property type="component" value="Unassembled WGS sequence"/>
</dbReference>
<proteinExistence type="predicted"/>
<accession>A0A1C3IW36</accession>
<reference evidence="2" key="1">
    <citation type="submission" date="2016-06" db="EMBL/GenBank/DDBJ databases">
        <authorList>
            <person name="Rodrigo-Torres Lidia"/>
            <person name="Arahal R.David."/>
        </authorList>
    </citation>
    <scope>NUCLEOTIDE SEQUENCE [LARGE SCALE GENOMIC DNA]</scope>
    <source>
        <strain evidence="2">CECT 7223</strain>
    </source>
</reference>
<evidence type="ECO:0000313" key="1">
    <source>
        <dbReference type="EMBL" id="SBS65601.1"/>
    </source>
</evidence>
<gene>
    <name evidence="1" type="ORF">VAT7223_02783</name>
</gene>
<name>A0A1C3IW36_9VIBR</name>
<organism evidence="1 2">
    <name type="scientific">Vibrio atlanticus</name>
    <dbReference type="NCBI Taxonomy" id="693153"/>
    <lineage>
        <taxon>Bacteria</taxon>
        <taxon>Pseudomonadati</taxon>
        <taxon>Pseudomonadota</taxon>
        <taxon>Gammaproteobacteria</taxon>
        <taxon>Vibrionales</taxon>
        <taxon>Vibrionaceae</taxon>
        <taxon>Vibrio</taxon>
    </lineage>
</organism>